<dbReference type="FunFam" id="3.30.70.270:FF:000001">
    <property type="entry name" value="Diguanylate cyclase domain protein"/>
    <property type="match status" value="1"/>
</dbReference>
<dbReference type="GO" id="GO:0005886">
    <property type="term" value="C:plasma membrane"/>
    <property type="evidence" value="ECO:0007669"/>
    <property type="project" value="UniProtKB-SubCell"/>
</dbReference>
<proteinExistence type="predicted"/>
<dbReference type="Pfam" id="PF00990">
    <property type="entry name" value="GGDEF"/>
    <property type="match status" value="1"/>
</dbReference>
<comment type="caution">
    <text evidence="11">The sequence shown here is derived from an EMBL/GenBank/DDBJ whole genome shotgun (WGS) entry which is preliminary data.</text>
</comment>
<dbReference type="InterPro" id="IPR000160">
    <property type="entry name" value="GGDEF_dom"/>
</dbReference>
<dbReference type="GO" id="GO:0043709">
    <property type="term" value="P:cell adhesion involved in single-species biofilm formation"/>
    <property type="evidence" value="ECO:0007669"/>
    <property type="project" value="TreeGrafter"/>
</dbReference>
<dbReference type="AlphaFoldDB" id="A0A7Z6ZRW1"/>
<comment type="subcellular location">
    <subcellularLocation>
        <location evidence="2">Cell membrane</location>
        <topology evidence="2">Multi-pass membrane protein</topology>
    </subcellularLocation>
</comment>
<evidence type="ECO:0000256" key="2">
    <source>
        <dbReference type="ARBA" id="ARBA00004651"/>
    </source>
</evidence>
<dbReference type="PROSITE" id="PS50887">
    <property type="entry name" value="GGDEF"/>
    <property type="match status" value="1"/>
</dbReference>
<dbReference type="PANTHER" id="PTHR45138:SF9">
    <property type="entry name" value="DIGUANYLATE CYCLASE DGCM-RELATED"/>
    <property type="match status" value="1"/>
</dbReference>
<dbReference type="InterPro" id="IPR043128">
    <property type="entry name" value="Rev_trsase/Diguanyl_cyclase"/>
</dbReference>
<keyword evidence="4" id="KW-1003">Cell membrane</keyword>
<dbReference type="InterPro" id="IPR033479">
    <property type="entry name" value="dCache_1"/>
</dbReference>
<gene>
    <name evidence="11" type="ORF">CWE22_11380</name>
</gene>
<dbReference type="GO" id="GO:1902201">
    <property type="term" value="P:negative regulation of bacterial-type flagellum-dependent cell motility"/>
    <property type="evidence" value="ECO:0007669"/>
    <property type="project" value="TreeGrafter"/>
</dbReference>
<evidence type="ECO:0000313" key="11">
    <source>
        <dbReference type="EMBL" id="RUO39018.1"/>
    </source>
</evidence>
<evidence type="ECO:0000256" key="8">
    <source>
        <dbReference type="ARBA" id="ARBA00034247"/>
    </source>
</evidence>
<keyword evidence="7 9" id="KW-0472">Membrane</keyword>
<evidence type="ECO:0000256" key="1">
    <source>
        <dbReference type="ARBA" id="ARBA00001946"/>
    </source>
</evidence>
<evidence type="ECO:0000259" key="10">
    <source>
        <dbReference type="PROSITE" id="PS50887"/>
    </source>
</evidence>
<organism evidence="11 12">
    <name type="scientific">Pseudidiomarina aestuarii</name>
    <dbReference type="NCBI Taxonomy" id="624146"/>
    <lineage>
        <taxon>Bacteria</taxon>
        <taxon>Pseudomonadati</taxon>
        <taxon>Pseudomonadota</taxon>
        <taxon>Gammaproteobacteria</taxon>
        <taxon>Alteromonadales</taxon>
        <taxon>Idiomarinaceae</taxon>
        <taxon>Pseudidiomarina</taxon>
    </lineage>
</organism>
<dbReference type="Gene3D" id="3.30.70.270">
    <property type="match status" value="1"/>
</dbReference>
<feature type="domain" description="GGDEF" evidence="10">
    <location>
        <begin position="381"/>
        <end position="512"/>
    </location>
</feature>
<evidence type="ECO:0000256" key="3">
    <source>
        <dbReference type="ARBA" id="ARBA00012528"/>
    </source>
</evidence>
<evidence type="ECO:0000256" key="6">
    <source>
        <dbReference type="ARBA" id="ARBA00022989"/>
    </source>
</evidence>
<evidence type="ECO:0000256" key="9">
    <source>
        <dbReference type="SAM" id="Phobius"/>
    </source>
</evidence>
<dbReference type="CDD" id="cd12914">
    <property type="entry name" value="PDC1_DGC_like"/>
    <property type="match status" value="1"/>
</dbReference>
<evidence type="ECO:0000256" key="7">
    <source>
        <dbReference type="ARBA" id="ARBA00023136"/>
    </source>
</evidence>
<dbReference type="PANTHER" id="PTHR45138">
    <property type="entry name" value="REGULATORY COMPONENTS OF SENSORY TRANSDUCTION SYSTEM"/>
    <property type="match status" value="1"/>
</dbReference>
<evidence type="ECO:0000313" key="12">
    <source>
        <dbReference type="Proteomes" id="UP000287766"/>
    </source>
</evidence>
<dbReference type="CDD" id="cd01949">
    <property type="entry name" value="GGDEF"/>
    <property type="match status" value="1"/>
</dbReference>
<evidence type="ECO:0000256" key="4">
    <source>
        <dbReference type="ARBA" id="ARBA00022475"/>
    </source>
</evidence>
<dbReference type="RefSeq" id="WP_169931617.1">
    <property type="nucleotide sequence ID" value="NZ_PIPR01000004.1"/>
</dbReference>
<feature type="transmembrane region" description="Helical" evidence="9">
    <location>
        <begin position="12"/>
        <end position="31"/>
    </location>
</feature>
<keyword evidence="6 9" id="KW-1133">Transmembrane helix</keyword>
<name>A0A7Z6ZRW1_9GAMM</name>
<evidence type="ECO:0000256" key="5">
    <source>
        <dbReference type="ARBA" id="ARBA00022692"/>
    </source>
</evidence>
<dbReference type="SMART" id="SM00267">
    <property type="entry name" value="GGDEF"/>
    <property type="match status" value="1"/>
</dbReference>
<dbReference type="SUPFAM" id="SSF55073">
    <property type="entry name" value="Nucleotide cyclase"/>
    <property type="match status" value="1"/>
</dbReference>
<dbReference type="EC" id="2.7.7.65" evidence="3"/>
<dbReference type="EMBL" id="PIPR01000004">
    <property type="protein sequence ID" value="RUO39018.1"/>
    <property type="molecule type" value="Genomic_DNA"/>
</dbReference>
<dbReference type="InterPro" id="IPR050469">
    <property type="entry name" value="Diguanylate_Cyclase"/>
</dbReference>
<dbReference type="GO" id="GO:0052621">
    <property type="term" value="F:diguanylate cyclase activity"/>
    <property type="evidence" value="ECO:0007669"/>
    <property type="project" value="UniProtKB-EC"/>
</dbReference>
<accession>A0A7Z6ZRW1</accession>
<keyword evidence="5 9" id="KW-0812">Transmembrane</keyword>
<sequence>MLVPVNLKIRWFLIYALFGLALSVILTSIVTQAATKQIEEQVGSSLGDVAFQLADKLERGMFERYRDMQVSAQLMRSVTTGEDRLERFRRLLDTLQQSFPAYAWIGLTDADGKVLASTQGLLEGADVSQRPWFIEAQEDYFIGDVHGALLLEQKLNPNGDQPLRFVDVAVPIVSTEGEFIGVLGAHLNWDWATELQISMQRSLQLHEAAEILIVSSENSIILGPANLLEQINPIQLSSTMLSDGHGVMAWSDGNEYLMGYAVAKDYRDYRGPQWQVMVRQPLDIAYQPIRELRIQAAWIGGAVVLVFAVIGWMTAEKISRPLANINQQLEREVQSRTAQLTQSNQRLEQLATTDALTGLGNRRAFFAASSDMCERSKRLDTPLAVVILDLDHFKRVNDTYGHGVGDEVLEAVGELLRATVRQIDIAARTGGEEFSLLLENTDIKGAEQLCDRIRKRMEQLQFNSDKELFTVTMSIGATLWQPDESFDTTLERADKALYQAKESGRNRVVTLG</sequence>
<dbReference type="InterPro" id="IPR029787">
    <property type="entry name" value="Nucleotide_cyclase"/>
</dbReference>
<comment type="catalytic activity">
    <reaction evidence="8">
        <text>2 GTP = 3',3'-c-di-GMP + 2 diphosphate</text>
        <dbReference type="Rhea" id="RHEA:24898"/>
        <dbReference type="ChEBI" id="CHEBI:33019"/>
        <dbReference type="ChEBI" id="CHEBI:37565"/>
        <dbReference type="ChEBI" id="CHEBI:58805"/>
        <dbReference type="EC" id="2.7.7.65"/>
    </reaction>
</comment>
<dbReference type="NCBIfam" id="TIGR00254">
    <property type="entry name" value="GGDEF"/>
    <property type="match status" value="1"/>
</dbReference>
<keyword evidence="12" id="KW-1185">Reference proteome</keyword>
<dbReference type="Pfam" id="PF02743">
    <property type="entry name" value="dCache_1"/>
    <property type="match status" value="1"/>
</dbReference>
<protein>
    <recommendedName>
        <fullName evidence="3">diguanylate cyclase</fullName>
        <ecNumber evidence="3">2.7.7.65</ecNumber>
    </recommendedName>
</protein>
<dbReference type="Gene3D" id="3.30.450.20">
    <property type="entry name" value="PAS domain"/>
    <property type="match status" value="1"/>
</dbReference>
<comment type="cofactor">
    <cofactor evidence="1">
        <name>Mg(2+)</name>
        <dbReference type="ChEBI" id="CHEBI:18420"/>
    </cofactor>
</comment>
<dbReference type="Proteomes" id="UP000287766">
    <property type="component" value="Unassembled WGS sequence"/>
</dbReference>
<reference evidence="12" key="1">
    <citation type="journal article" date="2018" name="Front. Microbiol.">
        <title>Genome-Based Analysis Reveals the Taxonomy and Diversity of the Family Idiomarinaceae.</title>
        <authorList>
            <person name="Liu Y."/>
            <person name="Lai Q."/>
            <person name="Shao Z."/>
        </authorList>
    </citation>
    <scope>NUCLEOTIDE SEQUENCE [LARGE SCALE GENOMIC DNA]</scope>
    <source>
        <strain evidence="12">KYW314</strain>
    </source>
</reference>